<organism evidence="1 2">
    <name type="scientific">Polyangium jinanense</name>
    <dbReference type="NCBI Taxonomy" id="2829994"/>
    <lineage>
        <taxon>Bacteria</taxon>
        <taxon>Pseudomonadati</taxon>
        <taxon>Myxococcota</taxon>
        <taxon>Polyangia</taxon>
        <taxon>Polyangiales</taxon>
        <taxon>Polyangiaceae</taxon>
        <taxon>Polyangium</taxon>
    </lineage>
</organism>
<dbReference type="Pfam" id="PF22000">
    <property type="entry name" value="DUF6929"/>
    <property type="match status" value="1"/>
</dbReference>
<evidence type="ECO:0000313" key="1">
    <source>
        <dbReference type="EMBL" id="MDC3979610.1"/>
    </source>
</evidence>
<name>A0A9X4AR06_9BACT</name>
<dbReference type="RefSeq" id="WP_272417956.1">
    <property type="nucleotide sequence ID" value="NZ_JAGTJJ010000001.1"/>
</dbReference>
<accession>A0A9X4AR06</accession>
<gene>
    <name evidence="1" type="ORF">KEG57_03795</name>
</gene>
<dbReference type="AlphaFoldDB" id="A0A9X4AR06"/>
<dbReference type="InterPro" id="IPR053851">
    <property type="entry name" value="DUF6929"/>
</dbReference>
<comment type="caution">
    <text evidence="1">The sequence shown here is derived from an EMBL/GenBank/DDBJ whole genome shotgun (WGS) entry which is preliminary data.</text>
</comment>
<evidence type="ECO:0000313" key="2">
    <source>
        <dbReference type="Proteomes" id="UP001151081"/>
    </source>
</evidence>
<protein>
    <submittedName>
        <fullName evidence="1">Uncharacterized protein</fullName>
    </submittedName>
</protein>
<sequence length="284" mass="30091">MIKASQDPHLRARILSSRPLPGVRAGSAVVWHDRRLLVIQDDAFSVVWIDPDSGAMSRVTLEGRGEELPKARKPDFEAAFVGPGRAVTVLGSGSSDRRRHKASVDLDSGRVEVTDFGSLFDVVEARIGARPNVEGAVLVGEVLRVFHRGAGPLASAIVDVAGSVLEGRGVELLGHAFYDLGIAGGVPLHFTDAAAFGGRTFYLAVAEGTPNAIDDGPVVGAAVGILAGDQARYAFLEEPSGERSCRKVEGITFDPGRKTIWAVTDPDDPERPAELCVIALEGFF</sequence>
<dbReference type="Proteomes" id="UP001151081">
    <property type="component" value="Unassembled WGS sequence"/>
</dbReference>
<dbReference type="EMBL" id="JAGTJJ010000001">
    <property type="protein sequence ID" value="MDC3979610.1"/>
    <property type="molecule type" value="Genomic_DNA"/>
</dbReference>
<keyword evidence="2" id="KW-1185">Reference proteome</keyword>
<reference evidence="1 2" key="1">
    <citation type="submission" date="2021-04" db="EMBL/GenBank/DDBJ databases">
        <title>Genome analysis of Polyangium sp.</title>
        <authorList>
            <person name="Li Y."/>
            <person name="Wang J."/>
        </authorList>
    </citation>
    <scope>NUCLEOTIDE SEQUENCE [LARGE SCALE GENOMIC DNA]</scope>
    <source>
        <strain evidence="1 2">SDU14</strain>
    </source>
</reference>
<proteinExistence type="predicted"/>